<dbReference type="PANTHER" id="PTHR10491:SF4">
    <property type="entry name" value="METHIONINE ADENOSYLTRANSFERASE 2 SUBUNIT BETA"/>
    <property type="match status" value="1"/>
</dbReference>
<dbReference type="Gene3D" id="3.90.25.10">
    <property type="entry name" value="UDP-galactose 4-epimerase, domain 1"/>
    <property type="match status" value="1"/>
</dbReference>
<dbReference type="CDD" id="cd05254">
    <property type="entry name" value="dTDP_HR_like_SDR_e"/>
    <property type="match status" value="1"/>
</dbReference>
<evidence type="ECO:0000256" key="6">
    <source>
        <dbReference type="RuleBase" id="RU364082"/>
    </source>
</evidence>
<comment type="function">
    <text evidence="6">Catalyzes the reduction of dTDP-6-deoxy-L-lyxo-4-hexulose to yield dTDP-L-rhamnose.</text>
</comment>
<evidence type="ECO:0000256" key="4">
    <source>
        <dbReference type="ARBA" id="ARBA00017099"/>
    </source>
</evidence>
<evidence type="ECO:0000256" key="2">
    <source>
        <dbReference type="ARBA" id="ARBA00010944"/>
    </source>
</evidence>
<reference evidence="8 9" key="1">
    <citation type="submission" date="2014-07" db="EMBL/GenBank/DDBJ databases">
        <title>Draft Genome Sequences of Environmental Pseudomonas syringae strains.</title>
        <authorList>
            <person name="Baltrus D.A."/>
            <person name="Berge O."/>
            <person name="Morris C."/>
        </authorList>
    </citation>
    <scope>NUCLEOTIDE SEQUENCE [LARGE SCALE GENOMIC DNA]</scope>
    <source>
        <strain evidence="8 9">CEB003</strain>
    </source>
</reference>
<dbReference type="GO" id="GO:0005829">
    <property type="term" value="C:cytosol"/>
    <property type="evidence" value="ECO:0007669"/>
    <property type="project" value="TreeGrafter"/>
</dbReference>
<protein>
    <recommendedName>
        <fullName evidence="4 6">dTDP-4-dehydrorhamnose reductase</fullName>
        <ecNumber evidence="3 6">1.1.1.133</ecNumber>
    </recommendedName>
</protein>
<comment type="similarity">
    <text evidence="2 6">Belongs to the dTDP-4-dehydrorhamnose reductase family.</text>
</comment>
<dbReference type="UniPathway" id="UPA00124"/>
<dbReference type="EC" id="1.1.1.133" evidence="3 6"/>
<dbReference type="GO" id="GO:0008831">
    <property type="term" value="F:dTDP-4-dehydrorhamnose reductase activity"/>
    <property type="evidence" value="ECO:0007669"/>
    <property type="project" value="UniProtKB-EC"/>
</dbReference>
<evidence type="ECO:0000259" key="7">
    <source>
        <dbReference type="Pfam" id="PF04321"/>
    </source>
</evidence>
<dbReference type="Gene3D" id="3.40.50.720">
    <property type="entry name" value="NAD(P)-binding Rossmann-like Domain"/>
    <property type="match status" value="1"/>
</dbReference>
<dbReference type="RefSeq" id="WP_047575203.1">
    <property type="nucleotide sequence ID" value="NZ_JPQT01000104.1"/>
</dbReference>
<proteinExistence type="inferred from homology"/>
<name>A0A085V7N5_PSESX</name>
<comment type="catalytic activity">
    <reaction evidence="5 6">
        <text>dTDP-beta-L-rhamnose + NADP(+) = dTDP-4-dehydro-beta-L-rhamnose + NADPH + H(+)</text>
        <dbReference type="Rhea" id="RHEA:21796"/>
        <dbReference type="ChEBI" id="CHEBI:15378"/>
        <dbReference type="ChEBI" id="CHEBI:57510"/>
        <dbReference type="ChEBI" id="CHEBI:57783"/>
        <dbReference type="ChEBI" id="CHEBI:58349"/>
        <dbReference type="ChEBI" id="CHEBI:62830"/>
        <dbReference type="EC" id="1.1.1.133"/>
    </reaction>
</comment>
<comment type="cofactor">
    <cofactor evidence="6">
        <name>Mg(2+)</name>
        <dbReference type="ChEBI" id="CHEBI:18420"/>
    </cofactor>
    <text evidence="6">Binds 1 Mg(2+) ion per monomer.</text>
</comment>
<evidence type="ECO:0000256" key="1">
    <source>
        <dbReference type="ARBA" id="ARBA00004781"/>
    </source>
</evidence>
<feature type="domain" description="RmlD-like substrate binding" evidence="7">
    <location>
        <begin position="1"/>
        <end position="294"/>
    </location>
</feature>
<organism evidence="8 9">
    <name type="scientific">Pseudomonas syringae</name>
    <dbReference type="NCBI Taxonomy" id="317"/>
    <lineage>
        <taxon>Bacteria</taxon>
        <taxon>Pseudomonadati</taxon>
        <taxon>Pseudomonadota</taxon>
        <taxon>Gammaproteobacteria</taxon>
        <taxon>Pseudomonadales</taxon>
        <taxon>Pseudomonadaceae</taxon>
        <taxon>Pseudomonas</taxon>
    </lineage>
</organism>
<dbReference type="InterPro" id="IPR036291">
    <property type="entry name" value="NAD(P)-bd_dom_sf"/>
</dbReference>
<evidence type="ECO:0000313" key="8">
    <source>
        <dbReference type="EMBL" id="KFE51448.1"/>
    </source>
</evidence>
<dbReference type="PATRIC" id="fig|317.174.peg.2620"/>
<dbReference type="SUPFAM" id="SSF51735">
    <property type="entry name" value="NAD(P)-binding Rossmann-fold domains"/>
    <property type="match status" value="1"/>
</dbReference>
<dbReference type="InterPro" id="IPR005913">
    <property type="entry name" value="dTDP_dehydrorham_reduct"/>
</dbReference>
<evidence type="ECO:0000313" key="9">
    <source>
        <dbReference type="Proteomes" id="UP000028643"/>
    </source>
</evidence>
<evidence type="ECO:0000256" key="3">
    <source>
        <dbReference type="ARBA" id="ARBA00012929"/>
    </source>
</evidence>
<keyword evidence="6 8" id="KW-0560">Oxidoreductase</keyword>
<dbReference type="InterPro" id="IPR029903">
    <property type="entry name" value="RmlD-like-bd"/>
</dbReference>
<dbReference type="EMBL" id="JPQT01000104">
    <property type="protein sequence ID" value="KFE51448.1"/>
    <property type="molecule type" value="Genomic_DNA"/>
</dbReference>
<keyword evidence="6" id="KW-0521">NADP</keyword>
<sequence length="300" mass="32534">MRILLFGKNGQVGWELQRSLAPLGNLIALDSRSLDYCGDLSNLEGLRSTVRRVKPDIIVNAAAYTSVDQAENEPGLAYAINAEAVSVLAHEALSLGALLLHYSTDYVFSGIGETAWHEQDSVAPLNIYGASKLKGEIAIRTSGCKHLIIRTSWVYAARGSNFVNTIVHLAKTRETLSIVDDQIGAPTGAELLADITAHAICSVFRQPELGGLYHLAAAGRTSWFDYARFVLEQAEGFGAKLNITANELTAVSTAAYPTPAIRPANSRLNTQKIQAAFALHLPDWQTGVARTVREQYERAL</sequence>
<dbReference type="NCBIfam" id="TIGR01214">
    <property type="entry name" value="rmlD"/>
    <property type="match status" value="1"/>
</dbReference>
<evidence type="ECO:0000256" key="5">
    <source>
        <dbReference type="ARBA" id="ARBA00048200"/>
    </source>
</evidence>
<dbReference type="NCBIfam" id="NF007440">
    <property type="entry name" value="PRK09987.1"/>
    <property type="match status" value="1"/>
</dbReference>
<accession>A0A085V7N5</accession>
<dbReference type="GO" id="GO:0019305">
    <property type="term" value="P:dTDP-rhamnose biosynthetic process"/>
    <property type="evidence" value="ECO:0007669"/>
    <property type="project" value="UniProtKB-UniPathway"/>
</dbReference>
<dbReference type="Pfam" id="PF04321">
    <property type="entry name" value="RmlD_sub_bind"/>
    <property type="match status" value="1"/>
</dbReference>
<dbReference type="UniPathway" id="UPA00281"/>
<dbReference type="GO" id="GO:0009243">
    <property type="term" value="P:O antigen biosynthetic process"/>
    <property type="evidence" value="ECO:0007669"/>
    <property type="project" value="UniProtKB-UniPathway"/>
</dbReference>
<dbReference type="Proteomes" id="UP000028643">
    <property type="component" value="Unassembled WGS sequence"/>
</dbReference>
<comment type="caution">
    <text evidence="8">The sequence shown here is derived from an EMBL/GenBank/DDBJ whole genome shotgun (WGS) entry which is preliminary data.</text>
</comment>
<gene>
    <name evidence="8" type="ORF">IV02_12750</name>
</gene>
<dbReference type="PANTHER" id="PTHR10491">
    <property type="entry name" value="DTDP-4-DEHYDRORHAMNOSE REDUCTASE"/>
    <property type="match status" value="1"/>
</dbReference>
<dbReference type="AlphaFoldDB" id="A0A085V7N5"/>
<comment type="pathway">
    <text evidence="1 6">Carbohydrate biosynthesis; dTDP-L-rhamnose biosynthesis.</text>
</comment>